<protein>
    <submittedName>
        <fullName evidence="2">Aste57867_1656 protein</fullName>
    </submittedName>
</protein>
<name>A0A485K9Z0_9STRA</name>
<dbReference type="EMBL" id="CAADRA010000144">
    <property type="protein sequence ID" value="VFT78868.1"/>
    <property type="molecule type" value="Genomic_DNA"/>
</dbReference>
<evidence type="ECO:0000313" key="2">
    <source>
        <dbReference type="EMBL" id="VFT78868.1"/>
    </source>
</evidence>
<evidence type="ECO:0000313" key="1">
    <source>
        <dbReference type="EMBL" id="KAF0718487.1"/>
    </source>
</evidence>
<organism evidence="2 3">
    <name type="scientific">Aphanomyces stellatus</name>
    <dbReference type="NCBI Taxonomy" id="120398"/>
    <lineage>
        <taxon>Eukaryota</taxon>
        <taxon>Sar</taxon>
        <taxon>Stramenopiles</taxon>
        <taxon>Oomycota</taxon>
        <taxon>Saprolegniomycetes</taxon>
        <taxon>Saprolegniales</taxon>
        <taxon>Verrucalvaceae</taxon>
        <taxon>Aphanomyces</taxon>
    </lineage>
</organism>
<gene>
    <name evidence="2" type="primary">Aste57867_1656</name>
    <name evidence="1" type="ORF">As57867_001654</name>
    <name evidence="2" type="ORF">ASTE57867_1656</name>
</gene>
<dbReference type="EMBL" id="VJMH01000144">
    <property type="protein sequence ID" value="KAF0718487.1"/>
    <property type="molecule type" value="Genomic_DNA"/>
</dbReference>
<accession>A0A485K9Z0</accession>
<dbReference type="AlphaFoldDB" id="A0A485K9Z0"/>
<keyword evidence="3" id="KW-1185">Reference proteome</keyword>
<proteinExistence type="predicted"/>
<dbReference type="Proteomes" id="UP000332933">
    <property type="component" value="Unassembled WGS sequence"/>
</dbReference>
<evidence type="ECO:0000313" key="3">
    <source>
        <dbReference type="Proteomes" id="UP000332933"/>
    </source>
</evidence>
<reference evidence="2 3" key="1">
    <citation type="submission" date="2019-03" db="EMBL/GenBank/DDBJ databases">
        <authorList>
            <person name="Gaulin E."/>
            <person name="Dumas B."/>
        </authorList>
    </citation>
    <scope>NUCLEOTIDE SEQUENCE [LARGE SCALE GENOMIC DNA]</scope>
    <source>
        <strain evidence="2">CBS 568.67</strain>
    </source>
</reference>
<reference evidence="1" key="2">
    <citation type="submission" date="2019-06" db="EMBL/GenBank/DDBJ databases">
        <title>Genomics analysis of Aphanomyces spp. identifies a new class of oomycete effector associated with host adaptation.</title>
        <authorList>
            <person name="Gaulin E."/>
        </authorList>
    </citation>
    <scope>NUCLEOTIDE SEQUENCE</scope>
    <source>
        <strain evidence="1">CBS 578.67</strain>
    </source>
</reference>
<sequence>MAPWAAFMLEIGHVHGGIGARYNSKFDAAADRLHDPLSLSQQCMIVVMMEHGYDPGFLQATIFNNNIPAYICFATNPVMVDFPIESLKLYYTNVLNENPSLVSFLNKFQLSQIDINGLLQALVSLNADSTIGNAPF</sequence>